<dbReference type="InterPro" id="IPR014710">
    <property type="entry name" value="RmlC-like_jellyroll"/>
</dbReference>
<dbReference type="SUPFAM" id="SSF48452">
    <property type="entry name" value="TPR-like"/>
    <property type="match status" value="1"/>
</dbReference>
<accession>F0Y769</accession>
<dbReference type="Pfam" id="PF00615">
    <property type="entry name" value="RGS"/>
    <property type="match status" value="1"/>
</dbReference>
<dbReference type="InterPro" id="IPR000595">
    <property type="entry name" value="cNMP-bd_dom"/>
</dbReference>
<organism evidence="5">
    <name type="scientific">Aureococcus anophagefferens</name>
    <name type="common">Harmful bloom alga</name>
    <dbReference type="NCBI Taxonomy" id="44056"/>
    <lineage>
        <taxon>Eukaryota</taxon>
        <taxon>Sar</taxon>
        <taxon>Stramenopiles</taxon>
        <taxon>Ochrophyta</taxon>
        <taxon>Pelagophyceae</taxon>
        <taxon>Pelagomonadales</taxon>
        <taxon>Pelagomonadaceae</taxon>
        <taxon>Aureococcus</taxon>
    </lineage>
</organism>
<keyword evidence="5" id="KW-1185">Reference proteome</keyword>
<feature type="domain" description="Cyclic nucleotide-binding" evidence="2">
    <location>
        <begin position="331"/>
        <end position="429"/>
    </location>
</feature>
<dbReference type="KEGG" id="aaf:AURANDRAFT_63470"/>
<dbReference type="PANTHER" id="PTHR23011:SF28">
    <property type="entry name" value="CYCLIC NUCLEOTIDE-BINDING DOMAIN CONTAINING PROTEIN"/>
    <property type="match status" value="1"/>
</dbReference>
<feature type="domain" description="RGS" evidence="3">
    <location>
        <begin position="450"/>
        <end position="562"/>
    </location>
</feature>
<evidence type="ECO:0008006" key="6">
    <source>
        <dbReference type="Google" id="ProtNLM"/>
    </source>
</evidence>
<dbReference type="AlphaFoldDB" id="F0Y769"/>
<dbReference type="InterPro" id="IPR036305">
    <property type="entry name" value="RGS_sf"/>
</dbReference>
<evidence type="ECO:0000259" key="3">
    <source>
        <dbReference type="PROSITE" id="PS50132"/>
    </source>
</evidence>
<dbReference type="InterPro" id="IPR018490">
    <property type="entry name" value="cNMP-bd_dom_sf"/>
</dbReference>
<dbReference type="OrthoDB" id="207024at2759"/>
<dbReference type="SMART" id="SM00100">
    <property type="entry name" value="cNMP"/>
    <property type="match status" value="2"/>
</dbReference>
<dbReference type="SUPFAM" id="SSF48097">
    <property type="entry name" value="Regulator of G-protein signaling, RGS"/>
    <property type="match status" value="1"/>
</dbReference>
<proteinExistence type="predicted"/>
<dbReference type="InterPro" id="IPR044926">
    <property type="entry name" value="RGS_subdomain_2"/>
</dbReference>
<dbReference type="SUPFAM" id="SSF51206">
    <property type="entry name" value="cAMP-binding domain-like"/>
    <property type="match status" value="3"/>
</dbReference>
<dbReference type="Gene3D" id="1.10.167.10">
    <property type="entry name" value="Regulator of G-protein Signalling 4, domain 2"/>
    <property type="match status" value="1"/>
</dbReference>
<dbReference type="PROSITE" id="PS50132">
    <property type="entry name" value="RGS"/>
    <property type="match status" value="1"/>
</dbReference>
<dbReference type="PANTHER" id="PTHR23011">
    <property type="entry name" value="CYCLIC NUCLEOTIDE-BINDING DOMAIN CONTAINING PROTEIN"/>
    <property type="match status" value="1"/>
</dbReference>
<dbReference type="PROSITE" id="PS50042">
    <property type="entry name" value="CNMP_BINDING_3"/>
    <property type="match status" value="2"/>
</dbReference>
<feature type="region of interest" description="Disordered" evidence="1">
    <location>
        <begin position="925"/>
        <end position="952"/>
    </location>
</feature>
<dbReference type="InterPro" id="IPR016137">
    <property type="entry name" value="RGS"/>
</dbReference>
<dbReference type="GeneID" id="20224343"/>
<dbReference type="RefSeq" id="XP_009036366.1">
    <property type="nucleotide sequence ID" value="XM_009038118.1"/>
</dbReference>
<dbReference type="InterPro" id="IPR011990">
    <property type="entry name" value="TPR-like_helical_dom_sf"/>
</dbReference>
<evidence type="ECO:0000259" key="2">
    <source>
        <dbReference type="PROSITE" id="PS50042"/>
    </source>
</evidence>
<dbReference type="InterPro" id="IPR018488">
    <property type="entry name" value="cNMP-bd_CS"/>
</dbReference>
<dbReference type="PROSITE" id="PS00889">
    <property type="entry name" value="CNMP_BINDING_2"/>
    <property type="match status" value="1"/>
</dbReference>
<gene>
    <name evidence="4" type="ORF">AURANDRAFT_63470</name>
</gene>
<dbReference type="CDD" id="cd00038">
    <property type="entry name" value="CAP_ED"/>
    <property type="match status" value="2"/>
</dbReference>
<dbReference type="Proteomes" id="UP000002729">
    <property type="component" value="Unassembled WGS sequence"/>
</dbReference>
<protein>
    <recommendedName>
        <fullName evidence="6">Cyclic nucleotide-binding domain-containing protein</fullName>
    </recommendedName>
</protein>
<dbReference type="PRINTS" id="PR00103">
    <property type="entry name" value="CAMPKINASE"/>
</dbReference>
<sequence>MGGGQGKAANGSEYLDACDHTPIFRCFDGLDSAEQSQQFKEQVASFFHRQSIPAGASVFDHKVGRRDLVIVEKGGLTMVSCHGEDKTHKKDRPVIKHVEQGEMMGMMELVRNVEQERDKSTGEYPVDVVADAKTHVLVLSQDVYLSQLVANRDHEACRLFCDNLMGLTRAAIVNWLKKVVVLRDVAEKALEELADVAHFQSMPADTVLIEQHAKVPRLYVVLSGVLKVTCEASSKSPRERAGETEAVEVGQLLAGDFFGESSLLNAADKDQGLAPISSTASVTTASECLFIYFESDAMKESLLKLPDVKEKIQGYIKDRLSAQLVAMNLGLFNSMRPASIALFTADLSIVNLSDGDVVFEKDSEGDDFYIIIEGAVKIEDGENLHVALSRKGDYFGEVALVRSEPRAATVTATAPTSLARVCGSNFQSLCLQSPSVAAEFEIKALGTKASVGALLLHPSTAPLLKKTLDDEFSSENYHCWGMVEEYRGKIDTGAPAAETYALAKQIRDRFITTDTEELINISAKADKHVKKYFADVDEGDPKPPRDLYDPVLKCISNNLRGNLQRFCVTKEYKAVLASFDTYTPRGRKKKLPGSVLGGDLSPATLRKLADLVEKAETMAAESKLLKVGNSVRAPRGDACVKAMVSDLDAAAGTVEVVYEDATEATVPSGACSALLDFEVAPPAPAKDSVEAAGECKARGSRLFQAKDYVAASGHYKAALGVLKRLYPLGVGALVEVNSNGALRVGTVSGVDDDEKTVDVMYDDGGEDDDEISRKRILAVVAPKPEGRAIQLTTYLNLARCATRADRAKDAVSCCTLAGGIAAFDELLEHHLVTTKILRARAHLQQKHLKQALRDAKAAADLAPADKNVVALNRDVEAAKKRALRENKKLAKEVTAWVESAQGKFSENGGNEADCAQHFTPLRKTSVDVSLSASAPSRAAKPRRAAATRSAAW</sequence>
<feature type="domain" description="Cyclic nucleotide-binding" evidence="2">
    <location>
        <begin position="181"/>
        <end position="319"/>
    </location>
</feature>
<dbReference type="EMBL" id="GL833126">
    <property type="protein sequence ID" value="EGB09262.1"/>
    <property type="molecule type" value="Genomic_DNA"/>
</dbReference>
<evidence type="ECO:0000313" key="4">
    <source>
        <dbReference type="EMBL" id="EGB09262.1"/>
    </source>
</evidence>
<dbReference type="Gene3D" id="1.25.40.10">
    <property type="entry name" value="Tetratricopeptide repeat domain"/>
    <property type="match status" value="1"/>
</dbReference>
<evidence type="ECO:0000313" key="5">
    <source>
        <dbReference type="Proteomes" id="UP000002729"/>
    </source>
</evidence>
<dbReference type="InParanoid" id="F0Y769"/>
<evidence type="ECO:0000256" key="1">
    <source>
        <dbReference type="SAM" id="MobiDB-lite"/>
    </source>
</evidence>
<reference evidence="4 5" key="1">
    <citation type="journal article" date="2011" name="Proc. Natl. Acad. Sci. U.S.A.">
        <title>Niche of harmful alga Aureococcus anophagefferens revealed through ecogenomics.</title>
        <authorList>
            <person name="Gobler C.J."/>
            <person name="Berry D.L."/>
            <person name="Dyhrman S.T."/>
            <person name="Wilhelm S.W."/>
            <person name="Salamov A."/>
            <person name="Lobanov A.V."/>
            <person name="Zhang Y."/>
            <person name="Collier J.L."/>
            <person name="Wurch L.L."/>
            <person name="Kustka A.B."/>
            <person name="Dill B.D."/>
            <person name="Shah M."/>
            <person name="VerBerkmoes N.C."/>
            <person name="Kuo A."/>
            <person name="Terry A."/>
            <person name="Pangilinan J."/>
            <person name="Lindquist E.A."/>
            <person name="Lucas S."/>
            <person name="Paulsen I.T."/>
            <person name="Hattenrath-Lehmann T.K."/>
            <person name="Talmage S.C."/>
            <person name="Walker E.A."/>
            <person name="Koch F."/>
            <person name="Burson A.M."/>
            <person name="Marcoval M.A."/>
            <person name="Tang Y.Z."/>
            <person name="Lecleir G.R."/>
            <person name="Coyne K.J."/>
            <person name="Berg G.M."/>
            <person name="Bertrand E.M."/>
            <person name="Saito M.A."/>
            <person name="Gladyshev V.N."/>
            <person name="Grigoriev I.V."/>
        </authorList>
    </citation>
    <scope>NUCLEOTIDE SEQUENCE [LARGE SCALE GENOMIC DNA]</scope>
    <source>
        <strain evidence="5">CCMP 1984</strain>
    </source>
</reference>
<dbReference type="Pfam" id="PF00027">
    <property type="entry name" value="cNMP_binding"/>
    <property type="match status" value="2"/>
</dbReference>
<dbReference type="SMART" id="SM00315">
    <property type="entry name" value="RGS"/>
    <property type="match status" value="1"/>
</dbReference>
<dbReference type="Gene3D" id="2.60.120.10">
    <property type="entry name" value="Jelly Rolls"/>
    <property type="match status" value="3"/>
</dbReference>
<dbReference type="eggNOG" id="ENOG502SFQ2">
    <property type="taxonomic scope" value="Eukaryota"/>
</dbReference>
<name>F0Y769_AURAN</name>